<reference evidence="1" key="1">
    <citation type="submission" date="2021-06" db="EMBL/GenBank/DDBJ databases">
        <authorList>
            <person name="Kallberg Y."/>
            <person name="Tangrot J."/>
            <person name="Rosling A."/>
        </authorList>
    </citation>
    <scope>NUCLEOTIDE SEQUENCE</scope>
    <source>
        <strain evidence="1">87-6 pot B 2015</strain>
    </source>
</reference>
<dbReference type="Proteomes" id="UP000789375">
    <property type="component" value="Unassembled WGS sequence"/>
</dbReference>
<keyword evidence="2" id="KW-1185">Reference proteome</keyword>
<gene>
    <name evidence="1" type="ORF">FMOSSE_LOCUS14179</name>
</gene>
<protein>
    <submittedName>
        <fullName evidence="1">16343_t:CDS:1</fullName>
    </submittedName>
</protein>
<evidence type="ECO:0000313" key="1">
    <source>
        <dbReference type="EMBL" id="CAG8708562.1"/>
    </source>
</evidence>
<sequence length="103" mass="11800">MTIAKPDYYSFNQLQQIREAQVFTKNYFIKAKYGKVLGLAKKPLDIAKKSDRFNEVYGMFQVFIDEKQAEILKEIKILVAKKAGNVELNDQVAEINCANPLPN</sequence>
<proteinExistence type="predicted"/>
<accession>A0A9N9N760</accession>
<organism evidence="1 2">
    <name type="scientific">Funneliformis mosseae</name>
    <name type="common">Endomycorrhizal fungus</name>
    <name type="synonym">Glomus mosseae</name>
    <dbReference type="NCBI Taxonomy" id="27381"/>
    <lineage>
        <taxon>Eukaryota</taxon>
        <taxon>Fungi</taxon>
        <taxon>Fungi incertae sedis</taxon>
        <taxon>Mucoromycota</taxon>
        <taxon>Glomeromycotina</taxon>
        <taxon>Glomeromycetes</taxon>
        <taxon>Glomerales</taxon>
        <taxon>Glomeraceae</taxon>
        <taxon>Funneliformis</taxon>
    </lineage>
</organism>
<evidence type="ECO:0000313" key="2">
    <source>
        <dbReference type="Proteomes" id="UP000789375"/>
    </source>
</evidence>
<dbReference type="AlphaFoldDB" id="A0A9N9N760"/>
<comment type="caution">
    <text evidence="1">The sequence shown here is derived from an EMBL/GenBank/DDBJ whole genome shotgun (WGS) entry which is preliminary data.</text>
</comment>
<dbReference type="EMBL" id="CAJVPP010010097">
    <property type="protein sequence ID" value="CAG8708562.1"/>
    <property type="molecule type" value="Genomic_DNA"/>
</dbReference>
<name>A0A9N9N760_FUNMO</name>